<proteinExistence type="predicted"/>
<reference evidence="1" key="1">
    <citation type="journal article" date="2014" name="Front. Microbiol.">
        <title>High frequency of phylogenetically diverse reductive dehalogenase-homologous genes in deep subseafloor sedimentary metagenomes.</title>
        <authorList>
            <person name="Kawai M."/>
            <person name="Futagami T."/>
            <person name="Toyoda A."/>
            <person name="Takaki Y."/>
            <person name="Nishi S."/>
            <person name="Hori S."/>
            <person name="Arai W."/>
            <person name="Tsubouchi T."/>
            <person name="Morono Y."/>
            <person name="Uchiyama I."/>
            <person name="Ito T."/>
            <person name="Fujiyama A."/>
            <person name="Inagaki F."/>
            <person name="Takami H."/>
        </authorList>
    </citation>
    <scope>NUCLEOTIDE SEQUENCE</scope>
    <source>
        <strain evidence="1">Expedition CK06-06</strain>
    </source>
</reference>
<protein>
    <submittedName>
        <fullName evidence="1">Uncharacterized protein</fullName>
    </submittedName>
</protein>
<dbReference type="EMBL" id="BARU01016605">
    <property type="protein sequence ID" value="GAH50400.1"/>
    <property type="molecule type" value="Genomic_DNA"/>
</dbReference>
<feature type="non-terminal residue" evidence="1">
    <location>
        <position position="1"/>
    </location>
</feature>
<comment type="caution">
    <text evidence="1">The sequence shown here is derived from an EMBL/GenBank/DDBJ whole genome shotgun (WGS) entry which is preliminary data.</text>
</comment>
<dbReference type="AlphaFoldDB" id="X1GZW5"/>
<evidence type="ECO:0000313" key="1">
    <source>
        <dbReference type="EMBL" id="GAH50400.1"/>
    </source>
</evidence>
<sequence length="264" mass="28761">AGKIIVDEEQRKFDDDPTHYYFLVGILHSVIEGVRGISLTYGQTIINGRFIRTGKIESTDGQVYFGLDDNELVIKKESYASEVAGIWLGKDDDKYKLNIGDATKYLKWDGAALTIKGLVGDITLDSNGFIRTDGKTSYESTFAGFWLGWSAGYKLNIGDAAHYLKWTGSKLQVKGLASLDALSAINANIGNITAGNIRGTRFQVGGGTNEDIYFEDSGLRLYDVGGQCISLTKIDYSNLDIGISSNSVAISTLDESIKRQVPAL</sequence>
<gene>
    <name evidence="1" type="ORF">S03H2_27596</name>
</gene>
<organism evidence="1">
    <name type="scientific">marine sediment metagenome</name>
    <dbReference type="NCBI Taxonomy" id="412755"/>
    <lineage>
        <taxon>unclassified sequences</taxon>
        <taxon>metagenomes</taxon>
        <taxon>ecological metagenomes</taxon>
    </lineage>
</organism>
<name>X1GZW5_9ZZZZ</name>
<accession>X1GZW5</accession>